<dbReference type="Gramene" id="PHT90427">
    <property type="protein sequence ID" value="PHT90427"/>
    <property type="gene ID" value="T459_05540"/>
</dbReference>
<proteinExistence type="predicted"/>
<dbReference type="GO" id="GO:0006351">
    <property type="term" value="P:DNA-templated transcription"/>
    <property type="evidence" value="ECO:0007669"/>
    <property type="project" value="InterPro"/>
</dbReference>
<dbReference type="AlphaFoldDB" id="A0A2G3A877"/>
<dbReference type="PROSITE" id="PS51806">
    <property type="entry name" value="DOG1"/>
    <property type="match status" value="1"/>
</dbReference>
<dbReference type="Proteomes" id="UP000222542">
    <property type="component" value="Unassembled WGS sequence"/>
</dbReference>
<feature type="domain" description="DOG1" evidence="1">
    <location>
        <begin position="12"/>
        <end position="93"/>
    </location>
</feature>
<accession>A0A2G3A877</accession>
<evidence type="ECO:0000313" key="2">
    <source>
        <dbReference type="EMBL" id="PHT90427.1"/>
    </source>
</evidence>
<organism evidence="2 3">
    <name type="scientific">Capsicum annuum</name>
    <name type="common">Capsicum pepper</name>
    <dbReference type="NCBI Taxonomy" id="4072"/>
    <lineage>
        <taxon>Eukaryota</taxon>
        <taxon>Viridiplantae</taxon>
        <taxon>Streptophyta</taxon>
        <taxon>Embryophyta</taxon>
        <taxon>Tracheophyta</taxon>
        <taxon>Spermatophyta</taxon>
        <taxon>Magnoliopsida</taxon>
        <taxon>eudicotyledons</taxon>
        <taxon>Gunneridae</taxon>
        <taxon>Pentapetalae</taxon>
        <taxon>asterids</taxon>
        <taxon>lamiids</taxon>
        <taxon>Solanales</taxon>
        <taxon>Solanaceae</taxon>
        <taxon>Solanoideae</taxon>
        <taxon>Capsiceae</taxon>
        <taxon>Capsicum</taxon>
    </lineage>
</organism>
<dbReference type="PANTHER" id="PTHR46354">
    <property type="entry name" value="DOG1 DOMAIN-CONTAINING PROTEIN"/>
    <property type="match status" value="1"/>
</dbReference>
<reference evidence="2 3" key="1">
    <citation type="journal article" date="2014" name="Nat. Genet.">
        <title>Genome sequence of the hot pepper provides insights into the evolution of pungency in Capsicum species.</title>
        <authorList>
            <person name="Kim S."/>
            <person name="Park M."/>
            <person name="Yeom S.I."/>
            <person name="Kim Y.M."/>
            <person name="Lee J.M."/>
            <person name="Lee H.A."/>
            <person name="Seo E."/>
            <person name="Choi J."/>
            <person name="Cheong K."/>
            <person name="Kim K.T."/>
            <person name="Jung K."/>
            <person name="Lee G.W."/>
            <person name="Oh S.K."/>
            <person name="Bae C."/>
            <person name="Kim S.B."/>
            <person name="Lee H.Y."/>
            <person name="Kim S.Y."/>
            <person name="Kim M.S."/>
            <person name="Kang B.C."/>
            <person name="Jo Y.D."/>
            <person name="Yang H.B."/>
            <person name="Jeong H.J."/>
            <person name="Kang W.H."/>
            <person name="Kwon J.K."/>
            <person name="Shin C."/>
            <person name="Lim J.Y."/>
            <person name="Park J.H."/>
            <person name="Huh J.H."/>
            <person name="Kim J.S."/>
            <person name="Kim B.D."/>
            <person name="Cohen O."/>
            <person name="Paran I."/>
            <person name="Suh M.C."/>
            <person name="Lee S.B."/>
            <person name="Kim Y.K."/>
            <person name="Shin Y."/>
            <person name="Noh S.J."/>
            <person name="Park J."/>
            <person name="Seo Y.S."/>
            <person name="Kwon S.Y."/>
            <person name="Kim H.A."/>
            <person name="Park J.M."/>
            <person name="Kim H.J."/>
            <person name="Choi S.B."/>
            <person name="Bosland P.W."/>
            <person name="Reeves G."/>
            <person name="Jo S.H."/>
            <person name="Lee B.W."/>
            <person name="Cho H.T."/>
            <person name="Choi H.S."/>
            <person name="Lee M.S."/>
            <person name="Yu Y."/>
            <person name="Do Choi Y."/>
            <person name="Park B.S."/>
            <person name="van Deynze A."/>
            <person name="Ashrafi H."/>
            <person name="Hill T."/>
            <person name="Kim W.T."/>
            <person name="Pai H.S."/>
            <person name="Ahn H.K."/>
            <person name="Yeam I."/>
            <person name="Giovannoni J.J."/>
            <person name="Rose J.K."/>
            <person name="Sorensen I."/>
            <person name="Lee S.J."/>
            <person name="Kim R.W."/>
            <person name="Choi I.Y."/>
            <person name="Choi B.S."/>
            <person name="Lim J.S."/>
            <person name="Lee Y.H."/>
            <person name="Choi D."/>
        </authorList>
    </citation>
    <scope>NUCLEOTIDE SEQUENCE [LARGE SCALE GENOMIC DNA]</scope>
    <source>
        <strain evidence="3">cv. CM334</strain>
    </source>
</reference>
<gene>
    <name evidence="2" type="ORF">T459_05540</name>
</gene>
<reference evidence="2 3" key="2">
    <citation type="journal article" date="2017" name="Genome Biol.">
        <title>New reference genome sequences of hot pepper reveal the massive evolution of plant disease-resistance genes by retroduplication.</title>
        <authorList>
            <person name="Kim S."/>
            <person name="Park J."/>
            <person name="Yeom S.I."/>
            <person name="Kim Y.M."/>
            <person name="Seo E."/>
            <person name="Kim K.T."/>
            <person name="Kim M.S."/>
            <person name="Lee J.M."/>
            <person name="Cheong K."/>
            <person name="Shin H.S."/>
            <person name="Kim S.B."/>
            <person name="Han K."/>
            <person name="Lee J."/>
            <person name="Park M."/>
            <person name="Lee H.A."/>
            <person name="Lee H.Y."/>
            <person name="Lee Y."/>
            <person name="Oh S."/>
            <person name="Lee J.H."/>
            <person name="Choi E."/>
            <person name="Choi E."/>
            <person name="Lee S.E."/>
            <person name="Jeon J."/>
            <person name="Kim H."/>
            <person name="Choi G."/>
            <person name="Song H."/>
            <person name="Lee J."/>
            <person name="Lee S.C."/>
            <person name="Kwon J.K."/>
            <person name="Lee H.Y."/>
            <person name="Koo N."/>
            <person name="Hong Y."/>
            <person name="Kim R.W."/>
            <person name="Kang W.H."/>
            <person name="Huh J.H."/>
            <person name="Kang B.C."/>
            <person name="Yang T.J."/>
            <person name="Lee Y.H."/>
            <person name="Bennetzen J.L."/>
            <person name="Choi D."/>
        </authorList>
    </citation>
    <scope>NUCLEOTIDE SEQUENCE [LARGE SCALE GENOMIC DNA]</scope>
    <source>
        <strain evidence="3">cv. CM334</strain>
    </source>
</reference>
<evidence type="ECO:0000313" key="3">
    <source>
        <dbReference type="Proteomes" id="UP000222542"/>
    </source>
</evidence>
<keyword evidence="3" id="KW-1185">Reference proteome</keyword>
<evidence type="ECO:0000259" key="1">
    <source>
        <dbReference type="PROSITE" id="PS51806"/>
    </source>
</evidence>
<name>A0A2G3A877_CAPAN</name>
<dbReference type="EMBL" id="AYRZ02000002">
    <property type="protein sequence ID" value="PHT90427.1"/>
    <property type="molecule type" value="Genomic_DNA"/>
</dbReference>
<dbReference type="PANTHER" id="PTHR46354:SF28">
    <property type="entry name" value="TRANSCRIPTION FACTOR TGA2-LIKE"/>
    <property type="match status" value="1"/>
</dbReference>
<dbReference type="InterPro" id="IPR025422">
    <property type="entry name" value="TGA_domain"/>
</dbReference>
<comment type="caution">
    <text evidence="2">The sequence shown here is derived from an EMBL/GenBank/DDBJ whole genome shotgun (WGS) entry which is preliminary data.</text>
</comment>
<dbReference type="GO" id="GO:0043565">
    <property type="term" value="F:sequence-specific DNA binding"/>
    <property type="evidence" value="ECO:0007669"/>
    <property type="project" value="InterPro"/>
</dbReference>
<sequence>MTSLNNNSASDQEAQHSCFQEWMKLQQQDLLELIHALHNFSSSSSSSSSACSAANDLKLKQLIEKSIKHFQDYTDSRRHLARSDVTAYLAPTW</sequence>
<protein>
    <recommendedName>
        <fullName evidence="1">DOG1 domain-containing protein</fullName>
    </recommendedName>
</protein>
<dbReference type="Pfam" id="PF14144">
    <property type="entry name" value="DOG1"/>
    <property type="match status" value="1"/>
</dbReference>
<dbReference type="InterPro" id="IPR051886">
    <property type="entry name" value="Seed_Dev/Stress_Resp_Reg"/>
</dbReference>